<reference evidence="1" key="1">
    <citation type="submission" date="2022-04" db="EMBL/GenBank/DDBJ databases">
        <title>Genome of the entomopathogenic fungus Entomophthora muscae.</title>
        <authorList>
            <person name="Elya C."/>
            <person name="Lovett B.R."/>
            <person name="Lee E."/>
            <person name="Macias A.M."/>
            <person name="Hajek A.E."/>
            <person name="De Bivort B.L."/>
            <person name="Kasson M.T."/>
            <person name="De Fine Licht H.H."/>
            <person name="Stajich J.E."/>
        </authorList>
    </citation>
    <scope>NUCLEOTIDE SEQUENCE</scope>
    <source>
        <strain evidence="1">Berkeley</strain>
    </source>
</reference>
<keyword evidence="2" id="KW-1185">Reference proteome</keyword>
<sequence>MNHLIFTAVLTACLGIGGYQQELGTFGPLPEGLGHNYRYDPGQINSSPTGSWPPLVSPHFTMSIVVYTSLYYVLTYFVGSFGRYNIHTKVFWWLMIIYLVATALIGFQLSNLQPYLLQAVPTMSGYYTSRGQGALQLSFPPCLPTYLTIRWGCLMSRPKMYLTV</sequence>
<name>A0ACC2SUA5_9FUNG</name>
<comment type="caution">
    <text evidence="1">The sequence shown here is derived from an EMBL/GenBank/DDBJ whole genome shotgun (WGS) entry which is preliminary data.</text>
</comment>
<accession>A0ACC2SUA5</accession>
<dbReference type="EMBL" id="QTSX02004320">
    <property type="protein sequence ID" value="KAJ9065864.1"/>
    <property type="molecule type" value="Genomic_DNA"/>
</dbReference>
<evidence type="ECO:0000313" key="1">
    <source>
        <dbReference type="EMBL" id="KAJ9065864.1"/>
    </source>
</evidence>
<protein>
    <submittedName>
        <fullName evidence="1">Uncharacterized protein</fullName>
    </submittedName>
</protein>
<dbReference type="Proteomes" id="UP001165960">
    <property type="component" value="Unassembled WGS sequence"/>
</dbReference>
<organism evidence="1 2">
    <name type="scientific">Entomophthora muscae</name>
    <dbReference type="NCBI Taxonomy" id="34485"/>
    <lineage>
        <taxon>Eukaryota</taxon>
        <taxon>Fungi</taxon>
        <taxon>Fungi incertae sedis</taxon>
        <taxon>Zoopagomycota</taxon>
        <taxon>Entomophthoromycotina</taxon>
        <taxon>Entomophthoromycetes</taxon>
        <taxon>Entomophthorales</taxon>
        <taxon>Entomophthoraceae</taxon>
        <taxon>Entomophthora</taxon>
    </lineage>
</organism>
<evidence type="ECO:0000313" key="2">
    <source>
        <dbReference type="Proteomes" id="UP001165960"/>
    </source>
</evidence>
<proteinExistence type="predicted"/>
<gene>
    <name evidence="1" type="ORF">DSO57_1015292</name>
</gene>